<evidence type="ECO:0000313" key="4">
    <source>
        <dbReference type="EnsemblMetazoa" id="AALFPA23_004662.P5725"/>
    </source>
</evidence>
<dbReference type="InterPro" id="IPR012934">
    <property type="entry name" value="Znf_AD"/>
</dbReference>
<sequence>MQSPSTSTCLMDGFRCRLCFKSSDHNLQPLFPPGDECFVNDLLSQIYDCLTIHVSFLEDFCSVICSECREKINSFYTFKKQCQSNDGYLREKRSREMTGVEVERNTKDLNTTNSEVEASCGKVKEPKPEELIEQTESIFFPGKENETKSWKLVQRVDVGTQMDPEVVLKCSKLDGEIVEKVDVAVQMCGTSSQESFRGFSDEFYARRSPRIFIKNSVTEAFEMITAPATANDDMQKCQITIEKLDIKPEIPVQLPEVDEIKPQVIPKEKRQKKVKTTPIAKNFEQAPRLLRQKAVLFYDGFEYRKPRTCHDGTTDWVCCKISCPATLEQKADGKLKLNAKHKQHLPQVVRDTVVLDRKSRKLVPVMVTHNNHKRKVICDDAFRYRLSTKMTNGQTVYACDAQPAGCKAFLRVWGDFRAVSKVFQHNHAETIMVRRRKAAQKEKLPEKGERKPVKQA</sequence>
<dbReference type="Pfam" id="PF07776">
    <property type="entry name" value="zf-AD"/>
    <property type="match status" value="1"/>
</dbReference>
<dbReference type="Proteomes" id="UP000069940">
    <property type="component" value="Unassembled WGS sequence"/>
</dbReference>
<keyword evidence="1" id="KW-0863">Zinc-finger</keyword>
<keyword evidence="1" id="KW-0479">Metal-binding</keyword>
<accession>A0ABM1Y0V4</accession>
<dbReference type="RefSeq" id="XP_019560571.2">
    <property type="nucleotide sequence ID" value="XM_019705026.3"/>
</dbReference>
<organism evidence="4 5">
    <name type="scientific">Aedes albopictus</name>
    <name type="common">Asian tiger mosquito</name>
    <name type="synonym">Stegomyia albopicta</name>
    <dbReference type="NCBI Taxonomy" id="7160"/>
    <lineage>
        <taxon>Eukaryota</taxon>
        <taxon>Metazoa</taxon>
        <taxon>Ecdysozoa</taxon>
        <taxon>Arthropoda</taxon>
        <taxon>Hexapoda</taxon>
        <taxon>Insecta</taxon>
        <taxon>Pterygota</taxon>
        <taxon>Neoptera</taxon>
        <taxon>Endopterygota</taxon>
        <taxon>Diptera</taxon>
        <taxon>Nematocera</taxon>
        <taxon>Culicoidea</taxon>
        <taxon>Culicidae</taxon>
        <taxon>Culicinae</taxon>
        <taxon>Aedini</taxon>
        <taxon>Aedes</taxon>
        <taxon>Stegomyia</taxon>
    </lineage>
</organism>
<feature type="domain" description="ZAD" evidence="3">
    <location>
        <begin position="14"/>
        <end position="92"/>
    </location>
</feature>
<evidence type="ECO:0000259" key="3">
    <source>
        <dbReference type="PROSITE" id="PS51915"/>
    </source>
</evidence>
<feature type="binding site" evidence="1">
    <location>
        <position position="16"/>
    </location>
    <ligand>
        <name>Zn(2+)</name>
        <dbReference type="ChEBI" id="CHEBI:29105"/>
    </ligand>
</feature>
<feature type="binding site" evidence="1">
    <location>
        <position position="19"/>
    </location>
    <ligand>
        <name>Zn(2+)</name>
        <dbReference type="ChEBI" id="CHEBI:29105"/>
    </ligand>
</feature>
<dbReference type="PROSITE" id="PS51915">
    <property type="entry name" value="ZAD"/>
    <property type="match status" value="1"/>
</dbReference>
<keyword evidence="5" id="KW-1185">Reference proteome</keyword>
<dbReference type="PANTHER" id="PTHR39942:SF1">
    <property type="entry name" value="BCDNA.LD26519-RELATED"/>
    <property type="match status" value="1"/>
</dbReference>
<dbReference type="SUPFAM" id="SSF57716">
    <property type="entry name" value="Glucocorticoid receptor-like (DNA-binding domain)"/>
    <property type="match status" value="1"/>
</dbReference>
<feature type="binding site" evidence="1">
    <location>
        <position position="65"/>
    </location>
    <ligand>
        <name>Zn(2+)</name>
        <dbReference type="ChEBI" id="CHEBI:29105"/>
    </ligand>
</feature>
<evidence type="ECO:0000256" key="2">
    <source>
        <dbReference type="SAM" id="MobiDB-lite"/>
    </source>
</evidence>
<dbReference type="GeneID" id="109429158"/>
<feature type="region of interest" description="Disordered" evidence="2">
    <location>
        <begin position="437"/>
        <end position="456"/>
    </location>
</feature>
<reference evidence="4" key="2">
    <citation type="submission" date="2025-05" db="UniProtKB">
        <authorList>
            <consortium name="EnsemblMetazoa"/>
        </authorList>
    </citation>
    <scope>IDENTIFICATION</scope>
    <source>
        <strain evidence="4">Foshan</strain>
    </source>
</reference>
<dbReference type="EnsemblMetazoa" id="AALFPA23_004662.R5725">
    <property type="protein sequence ID" value="AALFPA23_004662.P5725"/>
    <property type="gene ID" value="AALFPA23_004662"/>
</dbReference>
<feature type="compositionally biased region" description="Basic and acidic residues" evidence="2">
    <location>
        <begin position="439"/>
        <end position="456"/>
    </location>
</feature>
<reference evidence="5" key="1">
    <citation type="journal article" date="2015" name="Proc. Natl. Acad. Sci. U.S.A.">
        <title>Genome sequence of the Asian Tiger mosquito, Aedes albopictus, reveals insights into its biology, genetics, and evolution.</title>
        <authorList>
            <person name="Chen X.G."/>
            <person name="Jiang X."/>
            <person name="Gu J."/>
            <person name="Xu M."/>
            <person name="Wu Y."/>
            <person name="Deng Y."/>
            <person name="Zhang C."/>
            <person name="Bonizzoni M."/>
            <person name="Dermauw W."/>
            <person name="Vontas J."/>
            <person name="Armbruster P."/>
            <person name="Huang X."/>
            <person name="Yang Y."/>
            <person name="Zhang H."/>
            <person name="He W."/>
            <person name="Peng H."/>
            <person name="Liu Y."/>
            <person name="Wu K."/>
            <person name="Chen J."/>
            <person name="Lirakis M."/>
            <person name="Topalis P."/>
            <person name="Van Leeuwen T."/>
            <person name="Hall A.B."/>
            <person name="Jiang X."/>
            <person name="Thorpe C."/>
            <person name="Mueller R.L."/>
            <person name="Sun C."/>
            <person name="Waterhouse R.M."/>
            <person name="Yan G."/>
            <person name="Tu Z.J."/>
            <person name="Fang X."/>
            <person name="James A.A."/>
        </authorList>
    </citation>
    <scope>NUCLEOTIDE SEQUENCE [LARGE SCALE GENOMIC DNA]</scope>
    <source>
        <strain evidence="5">Foshan</strain>
    </source>
</reference>
<evidence type="ECO:0000313" key="5">
    <source>
        <dbReference type="Proteomes" id="UP000069940"/>
    </source>
</evidence>
<evidence type="ECO:0000256" key="1">
    <source>
        <dbReference type="PROSITE-ProRule" id="PRU01263"/>
    </source>
</evidence>
<feature type="binding site" evidence="1">
    <location>
        <position position="68"/>
    </location>
    <ligand>
        <name>Zn(2+)</name>
        <dbReference type="ChEBI" id="CHEBI:29105"/>
    </ligand>
</feature>
<name>A0ABM1Y0V4_AEDAL</name>
<proteinExistence type="predicted"/>
<dbReference type="SMART" id="SM00868">
    <property type="entry name" value="zf-AD"/>
    <property type="match status" value="1"/>
</dbReference>
<keyword evidence="1" id="KW-0862">Zinc</keyword>
<protein>
    <recommendedName>
        <fullName evidence="3">ZAD domain-containing protein</fullName>
    </recommendedName>
</protein>
<dbReference type="Gene3D" id="2.20.25.240">
    <property type="match status" value="2"/>
</dbReference>
<dbReference type="PANTHER" id="PTHR39942">
    <property type="entry name" value="BCDNA.LD26519-RELATED"/>
    <property type="match status" value="1"/>
</dbReference>
<dbReference type="Gene3D" id="3.40.1800.20">
    <property type="match status" value="1"/>
</dbReference>